<dbReference type="Proteomes" id="UP000022645">
    <property type="component" value="Unassembled WGS sequence"/>
</dbReference>
<dbReference type="SUPFAM" id="SSF101262">
    <property type="entry name" value="Methenyltetrahydrofolate cyclohydrolase-like"/>
    <property type="match status" value="1"/>
</dbReference>
<dbReference type="PATRIC" id="fig|1401079.3.peg.650"/>
<dbReference type="Pfam" id="PF04961">
    <property type="entry name" value="FTCD_C"/>
    <property type="match status" value="1"/>
</dbReference>
<evidence type="ECO:0000259" key="1">
    <source>
        <dbReference type="Pfam" id="PF04961"/>
    </source>
</evidence>
<dbReference type="InterPro" id="IPR036178">
    <property type="entry name" value="Formintransfe-cycloase-like_sf"/>
</dbReference>
<reference evidence="2 3" key="1">
    <citation type="submission" date="2014-01" db="EMBL/GenBank/DDBJ databases">
        <authorList>
            <person name="Durkin A.S."/>
            <person name="McCorrison J."/>
            <person name="Torralba M."/>
            <person name="Gillis M."/>
            <person name="Haft D.H."/>
            <person name="Methe B."/>
            <person name="Sutton G."/>
            <person name="Nelson K.E."/>
        </authorList>
    </citation>
    <scope>NUCLEOTIDE SEQUENCE [LARGE SCALE GENOMIC DNA]</scope>
    <source>
        <strain evidence="2 3">ATCC 33093</strain>
    </source>
</reference>
<comment type="caution">
    <text evidence="2">The sequence shown here is derived from an EMBL/GenBank/DDBJ whole genome shotgun (WGS) entry which is preliminary data.</text>
</comment>
<sequence>MEEIMAEKLVNTEISEYIEVLSSEAPAPGGGAVAALTAAQGAALIVMVANLTIGKKKYAEYEELNIGARDEARTYLEQLMKGVDEDKEAFEQVSKAYSMAKQTDSEKAARREAIAIASVGAADAPLKLMRAGVCALRLAADMIGKSNANLVSDLYVAALNLNAGVQAASYNVAANIPYIADRELAASWGAEAGELAGAAAELAGQILDAGN</sequence>
<dbReference type="InterPro" id="IPR007044">
    <property type="entry name" value="Cyclodeamin/CycHdrlase"/>
</dbReference>
<dbReference type="AlphaFoldDB" id="X8IUP3"/>
<evidence type="ECO:0000313" key="3">
    <source>
        <dbReference type="Proteomes" id="UP000022645"/>
    </source>
</evidence>
<dbReference type="EMBL" id="JALU01000015">
    <property type="protein sequence ID" value="EUC52741.1"/>
    <property type="molecule type" value="Genomic_DNA"/>
</dbReference>
<protein>
    <submittedName>
        <fullName evidence="2">Putative methenyltetrahydrofolate cyclohydrolase</fullName>
    </submittedName>
</protein>
<evidence type="ECO:0000313" key="2">
    <source>
        <dbReference type="EMBL" id="EUC52741.1"/>
    </source>
</evidence>
<proteinExistence type="predicted"/>
<feature type="domain" description="Cyclodeaminase/cyclohydrolase" evidence="1">
    <location>
        <begin position="14"/>
        <end position="192"/>
    </location>
</feature>
<accession>X8IUP3</accession>
<keyword evidence="2" id="KW-0378">Hydrolase</keyword>
<organism evidence="2 3">
    <name type="scientific">Mogibacterium timidum ATCC 33093</name>
    <dbReference type="NCBI Taxonomy" id="1401079"/>
    <lineage>
        <taxon>Bacteria</taxon>
        <taxon>Bacillati</taxon>
        <taxon>Bacillota</taxon>
        <taxon>Clostridia</taxon>
        <taxon>Peptostreptococcales</taxon>
        <taxon>Anaerovoracaceae</taxon>
        <taxon>Mogibacterium</taxon>
    </lineage>
</organism>
<dbReference type="Gene3D" id="1.20.120.680">
    <property type="entry name" value="Formiminotetrahydrofolate cyclodeaminase monomer, up-and-down helical bundle"/>
    <property type="match status" value="1"/>
</dbReference>
<name>X8IUP3_9FIRM</name>
<gene>
    <name evidence="2" type="ORF">HMPREF0581_1413</name>
</gene>
<dbReference type="GO" id="GO:0016787">
    <property type="term" value="F:hydrolase activity"/>
    <property type="evidence" value="ECO:0007669"/>
    <property type="project" value="UniProtKB-KW"/>
</dbReference>